<name>A0AAW6RKE2_9BURK</name>
<dbReference type="EMBL" id="JARVII010000010">
    <property type="protein sequence ID" value="MDG9699324.1"/>
    <property type="molecule type" value="Genomic_DNA"/>
</dbReference>
<sequence>MLTSHAAENFLSSFPAPAYSSPASEDLPQARALKQHVRDFVSSQYHVSSEYPPRFFKVAADATPDMIRKNFSNWVIEHGSKSLPFDGPELFDHDLNILALFESGLMWNRKIFGIAMSETHPGQMEDALVIYFVLEPAS</sequence>
<keyword evidence="2" id="KW-1185">Reference proteome</keyword>
<dbReference type="Proteomes" id="UP001237156">
    <property type="component" value="Unassembled WGS sequence"/>
</dbReference>
<protein>
    <submittedName>
        <fullName evidence="1">Uncharacterized protein</fullName>
    </submittedName>
</protein>
<evidence type="ECO:0000313" key="1">
    <source>
        <dbReference type="EMBL" id="MDG9699324.1"/>
    </source>
</evidence>
<dbReference type="AlphaFoldDB" id="A0AAW6RKE2"/>
<accession>A0AAW6RKE2</accession>
<comment type="caution">
    <text evidence="1">The sequence shown here is derived from an EMBL/GenBank/DDBJ whole genome shotgun (WGS) entry which is preliminary data.</text>
</comment>
<reference evidence="1 2" key="1">
    <citation type="submission" date="2023-04" db="EMBL/GenBank/DDBJ databases">
        <title>Ottowia paracancer sp. nov., isolated from human stomach.</title>
        <authorList>
            <person name="Song Y."/>
        </authorList>
    </citation>
    <scope>NUCLEOTIDE SEQUENCE [LARGE SCALE GENOMIC DNA]</scope>
    <source>
        <strain evidence="1 2">10c7w1</strain>
    </source>
</reference>
<evidence type="ECO:0000313" key="2">
    <source>
        <dbReference type="Proteomes" id="UP001237156"/>
    </source>
</evidence>
<gene>
    <name evidence="1" type="ORF">QB898_06235</name>
</gene>
<proteinExistence type="predicted"/>
<organism evidence="1 2">
    <name type="scientific">Ottowia cancrivicina</name>
    <dbReference type="NCBI Taxonomy" id="3040346"/>
    <lineage>
        <taxon>Bacteria</taxon>
        <taxon>Pseudomonadati</taxon>
        <taxon>Pseudomonadota</taxon>
        <taxon>Betaproteobacteria</taxon>
        <taxon>Burkholderiales</taxon>
        <taxon>Comamonadaceae</taxon>
        <taxon>Ottowia</taxon>
    </lineage>
</organism>